<evidence type="ECO:0000313" key="2">
    <source>
        <dbReference type="Proteomes" id="UP000241290"/>
    </source>
</evidence>
<name>A0A2P1JXF6_9CAUD</name>
<dbReference type="Proteomes" id="UP000241290">
    <property type="component" value="Genome"/>
</dbReference>
<dbReference type="Gene3D" id="3.90.320.10">
    <property type="match status" value="1"/>
</dbReference>
<dbReference type="KEGG" id="vg:64766334"/>
<keyword evidence="1" id="KW-0378">Hydrolase</keyword>
<keyword evidence="1" id="KW-0540">Nuclease</keyword>
<dbReference type="InterPro" id="IPR011604">
    <property type="entry name" value="PDDEXK-like_dom_sf"/>
</dbReference>
<sequence>MTSSIFKRLYEKQLVMPYLENAFHNDNWPDQYFINVDSSPYYGLMDEDGVTHETGAGDGYFHPSTHPLMSERELYYRFHPLYASRLPRERRNLTSHLTLAAGSAMHATIQTMLDMSGILKRGDEEWHDHSSLVKARYAKNNLGEWEYIREDIKLRGRSDGVIKHPEEGEFMLEFKTMNSRMYRILKESKEPWSIQTELAADQYGVDLSVILVMEMGYPFDFKEFHIPRRTSHIEPIYEKFDRVLEAVKRDTPPPCSHAYASTLSKHCPVSQFCWPSIEAPL</sequence>
<dbReference type="RefSeq" id="YP_010059103.1">
    <property type="nucleotide sequence ID" value="NC_054724.1"/>
</dbReference>
<proteinExistence type="predicted"/>
<dbReference type="GO" id="GO:0004527">
    <property type="term" value="F:exonuclease activity"/>
    <property type="evidence" value="ECO:0007669"/>
    <property type="project" value="UniProtKB-KW"/>
</dbReference>
<accession>A0A2P1JXF6</accession>
<keyword evidence="1" id="KW-0269">Exonuclease</keyword>
<gene>
    <name evidence="1" type="primary">81</name>
    <name evidence="1" type="ORF">SEA_FINCH_81</name>
</gene>
<protein>
    <submittedName>
        <fullName evidence="1">Exonuclease</fullName>
    </submittedName>
</protein>
<keyword evidence="2" id="KW-1185">Reference proteome</keyword>
<evidence type="ECO:0000313" key="1">
    <source>
        <dbReference type="EMBL" id="AVO25015.1"/>
    </source>
</evidence>
<organism evidence="1 2">
    <name type="scientific">Rhodococcus phage Finch</name>
    <dbReference type="NCBI Taxonomy" id="2094144"/>
    <lineage>
        <taxon>Viruses</taxon>
        <taxon>Duplodnaviria</taxon>
        <taxon>Heunggongvirae</taxon>
        <taxon>Uroviricota</taxon>
        <taxon>Caudoviricetes</taxon>
        <taxon>Finchvirus</taxon>
        <taxon>Finchvirus finch</taxon>
    </lineage>
</organism>
<reference evidence="2" key="1">
    <citation type="submission" date="2018-02" db="EMBL/GenBank/DDBJ databases">
        <authorList>
            <person name="Cohen D.B."/>
            <person name="Kent A.D."/>
        </authorList>
    </citation>
    <scope>NUCLEOTIDE SEQUENCE [LARGE SCALE GENOMIC DNA]</scope>
</reference>
<dbReference type="EMBL" id="MG962366">
    <property type="protein sequence ID" value="AVO25015.1"/>
    <property type="molecule type" value="Genomic_DNA"/>
</dbReference>
<dbReference type="GeneID" id="64766334"/>